<feature type="domain" description="Cyclin-like" evidence="3">
    <location>
        <begin position="62"/>
        <end position="155"/>
    </location>
</feature>
<dbReference type="SMART" id="SM00385">
    <property type="entry name" value="CYCLIN"/>
    <property type="match status" value="1"/>
</dbReference>
<dbReference type="SUPFAM" id="SSF47954">
    <property type="entry name" value="Cyclin-like"/>
    <property type="match status" value="2"/>
</dbReference>
<dbReference type="PANTHER" id="PTHR10026">
    <property type="entry name" value="CYCLIN"/>
    <property type="match status" value="1"/>
</dbReference>
<accession>A0AAW0W856</accession>
<dbReference type="InterPro" id="IPR043198">
    <property type="entry name" value="Cyclin/Ssn8"/>
</dbReference>
<dbReference type="Pfam" id="PF00134">
    <property type="entry name" value="Cyclin_N"/>
    <property type="match status" value="1"/>
</dbReference>
<organism evidence="4 5">
    <name type="scientific">Cherax quadricarinatus</name>
    <name type="common">Australian red claw crayfish</name>
    <dbReference type="NCBI Taxonomy" id="27406"/>
    <lineage>
        <taxon>Eukaryota</taxon>
        <taxon>Metazoa</taxon>
        <taxon>Ecdysozoa</taxon>
        <taxon>Arthropoda</taxon>
        <taxon>Crustacea</taxon>
        <taxon>Multicrustacea</taxon>
        <taxon>Malacostraca</taxon>
        <taxon>Eumalacostraca</taxon>
        <taxon>Eucarida</taxon>
        <taxon>Decapoda</taxon>
        <taxon>Pleocyemata</taxon>
        <taxon>Astacidea</taxon>
        <taxon>Parastacoidea</taxon>
        <taxon>Parastacidae</taxon>
        <taxon>Cherax</taxon>
    </lineage>
</organism>
<sequence length="296" mass="34671">MYGSSTQYQNWTFKDEHELVKLRIQANSDFIEKFGINMTSVERAKHFLTIEEEHLMVRSYEHSLRDFCKKFRDPRDARIRMLPSVTTTAQHYFKRFYLYNSVMDYHPKEILVTCVYLACKIEEFYVTINDFVHNVRGDKKKAAEIILNNELQLTQELQFHLIIHQPFRPVEGLLIDIKIALAAVTNAVSRLGENLDQYVTDILFPSEQRHHLSVLIEAVRKIKKMVKNAEPPLSDTVRREIEAKLEKCRNQQNNPNSSQYRANYSEWDDEDLPIAAAPYNDDLGLGVERIRSPSAY</sequence>
<dbReference type="InterPro" id="IPR036915">
    <property type="entry name" value="Cyclin-like_sf"/>
</dbReference>
<dbReference type="EMBL" id="JARKIK010000082">
    <property type="protein sequence ID" value="KAK8725572.1"/>
    <property type="molecule type" value="Genomic_DNA"/>
</dbReference>
<dbReference type="Gene3D" id="1.10.472.10">
    <property type="entry name" value="Cyclin-like"/>
    <property type="match status" value="1"/>
</dbReference>
<comment type="similarity">
    <text evidence="2">Belongs to the cyclin family.</text>
</comment>
<keyword evidence="1 2" id="KW-0195">Cyclin</keyword>
<dbReference type="InterPro" id="IPR013763">
    <property type="entry name" value="Cyclin-like_dom"/>
</dbReference>
<dbReference type="Proteomes" id="UP001445076">
    <property type="component" value="Unassembled WGS sequence"/>
</dbReference>
<dbReference type="CDD" id="cd20525">
    <property type="entry name" value="CYCLIN_CCNH_rpt2"/>
    <property type="match status" value="1"/>
</dbReference>
<reference evidence="4 5" key="1">
    <citation type="journal article" date="2024" name="BMC Genomics">
        <title>Genome assembly of redclaw crayfish (Cherax quadricarinatus) provides insights into its immune adaptation and hypoxia tolerance.</title>
        <authorList>
            <person name="Liu Z."/>
            <person name="Zheng J."/>
            <person name="Li H."/>
            <person name="Fang K."/>
            <person name="Wang S."/>
            <person name="He J."/>
            <person name="Zhou D."/>
            <person name="Weng S."/>
            <person name="Chi M."/>
            <person name="Gu Z."/>
            <person name="He J."/>
            <person name="Li F."/>
            <person name="Wang M."/>
        </authorList>
    </citation>
    <scope>NUCLEOTIDE SEQUENCE [LARGE SCALE GENOMIC DNA]</scope>
    <source>
        <strain evidence="4">ZL_2023a</strain>
    </source>
</reference>
<evidence type="ECO:0000313" key="5">
    <source>
        <dbReference type="Proteomes" id="UP001445076"/>
    </source>
</evidence>
<dbReference type="GO" id="GO:0016538">
    <property type="term" value="F:cyclin-dependent protein serine/threonine kinase regulator activity"/>
    <property type="evidence" value="ECO:0007669"/>
    <property type="project" value="InterPro"/>
</dbReference>
<keyword evidence="5" id="KW-1185">Reference proteome</keyword>
<proteinExistence type="inferred from homology"/>
<gene>
    <name evidence="4" type="ORF">OTU49_010624</name>
</gene>
<comment type="caution">
    <text evidence="4">The sequence shown here is derived from an EMBL/GenBank/DDBJ whole genome shotgun (WGS) entry which is preliminary data.</text>
</comment>
<evidence type="ECO:0000256" key="1">
    <source>
        <dbReference type="ARBA" id="ARBA00023127"/>
    </source>
</evidence>
<dbReference type="GO" id="GO:0006357">
    <property type="term" value="P:regulation of transcription by RNA polymerase II"/>
    <property type="evidence" value="ECO:0007669"/>
    <property type="project" value="InterPro"/>
</dbReference>
<dbReference type="AlphaFoldDB" id="A0AAW0W856"/>
<dbReference type="InterPro" id="IPR006671">
    <property type="entry name" value="Cyclin_N"/>
</dbReference>
<evidence type="ECO:0000259" key="3">
    <source>
        <dbReference type="SMART" id="SM00385"/>
    </source>
</evidence>
<name>A0AAW0W856_CHEQU</name>
<evidence type="ECO:0000313" key="4">
    <source>
        <dbReference type="EMBL" id="KAK8725572.1"/>
    </source>
</evidence>
<protein>
    <recommendedName>
        <fullName evidence="3">Cyclin-like domain-containing protein</fullName>
    </recommendedName>
</protein>
<dbReference type="CDD" id="cd20524">
    <property type="entry name" value="CYCLIN_CCNH_rpt1"/>
    <property type="match status" value="1"/>
</dbReference>
<evidence type="ECO:0000256" key="2">
    <source>
        <dbReference type="RuleBase" id="RU000383"/>
    </source>
</evidence>